<keyword evidence="2 5" id="KW-0378">Hydrolase</keyword>
<dbReference type="Gene3D" id="3.40.50.300">
    <property type="entry name" value="P-loop containing nucleotide triphosphate hydrolases"/>
    <property type="match status" value="5"/>
</dbReference>
<dbReference type="PROSITE" id="PS51198">
    <property type="entry name" value="UVRD_HELICASE_ATP_BIND"/>
    <property type="match status" value="1"/>
</dbReference>
<feature type="domain" description="UvrD-like helicase ATP-binding" evidence="9">
    <location>
        <begin position="1161"/>
        <end position="1403"/>
    </location>
</feature>
<dbReference type="NCBIfam" id="TIGR00614">
    <property type="entry name" value="recQ_fam"/>
    <property type="match status" value="1"/>
</dbReference>
<dbReference type="RefSeq" id="WP_282301720.1">
    <property type="nucleotide sequence ID" value="NZ_CP124616.1"/>
</dbReference>
<feature type="domain" description="Helicase ATP-binding" evidence="7">
    <location>
        <begin position="334"/>
        <end position="512"/>
    </location>
</feature>
<evidence type="ECO:0000259" key="8">
    <source>
        <dbReference type="PROSITE" id="PS51194"/>
    </source>
</evidence>
<reference evidence="10 11" key="1">
    <citation type="submission" date="2023-05" db="EMBL/GenBank/DDBJ databases">
        <title>YMD87, complete Genome.</title>
        <authorList>
            <person name="Zhang J."/>
            <person name="Xu X."/>
        </authorList>
    </citation>
    <scope>NUCLEOTIDE SEQUENCE [LARGE SCALE GENOMIC DNA]</scope>
    <source>
        <strain evidence="10 11">YMD87</strain>
    </source>
</reference>
<dbReference type="PANTHER" id="PTHR13710">
    <property type="entry name" value="DNA HELICASE RECQ FAMILY MEMBER"/>
    <property type="match status" value="1"/>
</dbReference>
<dbReference type="InterPro" id="IPR027417">
    <property type="entry name" value="P-loop_NTPase"/>
</dbReference>
<feature type="domain" description="Helicase C-terminal" evidence="8">
    <location>
        <begin position="540"/>
        <end position="691"/>
    </location>
</feature>
<dbReference type="SMART" id="SM00487">
    <property type="entry name" value="DEXDc"/>
    <property type="match status" value="1"/>
</dbReference>
<dbReference type="SUPFAM" id="SSF52540">
    <property type="entry name" value="P-loop containing nucleoside triphosphate hydrolases"/>
    <property type="match status" value="2"/>
</dbReference>
<dbReference type="PROSITE" id="PS51194">
    <property type="entry name" value="HELICASE_CTER"/>
    <property type="match status" value="1"/>
</dbReference>
<gene>
    <name evidence="10" type="ORF">QF118_05925</name>
</gene>
<dbReference type="Pfam" id="PF00580">
    <property type="entry name" value="UvrD-helicase"/>
    <property type="match status" value="2"/>
</dbReference>
<protein>
    <submittedName>
        <fullName evidence="10">RecQ family ATP-dependent DNA helicase</fullName>
        <ecNumber evidence="10">3.6.4.12</ecNumber>
    </submittedName>
</protein>
<dbReference type="InterPro" id="IPR014016">
    <property type="entry name" value="UvrD-like_ATP-bd"/>
</dbReference>
<dbReference type="InterPro" id="IPR014001">
    <property type="entry name" value="Helicase_ATP-bd"/>
</dbReference>
<evidence type="ECO:0000256" key="1">
    <source>
        <dbReference type="ARBA" id="ARBA00022741"/>
    </source>
</evidence>
<dbReference type="Pfam" id="PF00270">
    <property type="entry name" value="DEAD"/>
    <property type="match status" value="1"/>
</dbReference>
<sequence length="1847" mass="206803">MLKRFFSDGFQVVGEHSGAAASATPIATFDDLLSASVGFDLEIIDDAKGLARLRDAAAFPANAEPEEAANKCGLSASKIEAELRSHRFAIGHNAAIHDLPELEALTGRSFDDLQLIDTIWLSPLAFPALKSHALSKPYLAQTGLADPVQDTLETIALLRSEALAFEAMDREWIKVLRWLCGLDASHNGYAAFFDAVLGRASTPSGDNLEGVKSIIDTIVRLFQGQVCMRGLHGQLLHAFEAKNGWPLAWVLSWVRHRDQRPAPAEWLVKGELGFQEALDELGRRRCSQRSCRRCRDHDTSLHSMKRWFPPAQGETPRFQPPFDGKGIAYQQRVMDAALARRSALGILPTGTGKSRCFQVPALEHHERTGDLTVVVSPLKALMEDQAAKAEEEGLPGVARLHSDLDVVTRDEILSDIREGRIALLYLAPESLGSKSTRSVLGSRRIGMWVFDEAHCIPAWGNGFRGDYRRAPKWIAECGARGSEKAAILCVTATARPETQKDIQKAFKTGMGRSLAVIDGGAERPNLAYRVLPRDGETHEQLSDMLRDPELLPEGGQAIIYAYSRKDTQQIASSLDALGHSVEFYHADRSPEDKARVERDFAEGRLQVIVSTIAFGMGVDCPRVRLVLHTGPSASLEAYAQEAGRAGRDKKPATCILLHDPDEHDRRLGLCAQGHLHKEDIDAVLAHVLDIQRRVQRKTNRFPPISLPYQVVAEDVLGFLKDSTYERAEELQRSRVDRIVDELEAHGLIRKVGMQSGFSHLRVKRQVLDALQRDPKGLTRIQTRIVHYFSAQAARGEDPQLPDDLEELADICGLRKTGRLKVVRKAVGALRDRRDLLHFDKTVDIKLGGARIAPRLISTWADKSNTVVEVIIALFKARAAAEEDSFEDTQEAEEGEQPDKPAPRPFQITLAALLQKVQSELEEGVRLTAKEALQLLEELRRLNLIDVKVTPAHLTRQLTIYPPELEPDDLRARLEQHRAQTSRVFEVLEKLADDERHLRIETDNLAEEVASFDMDVEGTWRSPDGSRLAAGGAERLVRRHLRLLTRIKALDISAGLYSKSEAVCVEIARRDTGLNVRSYSQEMFRTGVEAFQEEEIRQLHLMDGYARRVLDAPDEAAELLKSYFATPSKESLATFFEGEELTVALENRPAPVQRQIELRSRLDPKQSKIVHDDTSLKDLLVLAGPGAGKTRVLVERIVWLVGVERVPPDQILALCYNRRAAEEIRSRLRAKSALGRRGAVVSVYTYHSFALQVLGQSFAELSDEAVGEEVGLTDREADSGRKASAFDRILSRASARLTQQRDDGGSLSDLILRRFRWVFVDEFQDVTADSFALIKEISQQSQKKAASEARSAADLVDVRFIAVGDDDQNIYDFGGASGEHIRAFDRLFNTPKEMPELTWNYRSSGAILRCAAEIISHCSDRLKTREIEIDPDRAHDPLQGRYHRPRDPDLGRVTILDNADRTIESHAALATAELLRLRAAVGKEKWRWASTAVLVRRRAHIPVVERALVAAGIEVSRDLQGLVPLARVKEAVLVREWLEKKEHVGRVLLPEDIERVSGWLERHYGSLWARAVAQWLRDYLRDQMDAHDGGPEWSSESSEACEEQPVEISPRLALEEFVEWAHGWRPEQNGVMVLTAHSSKGLEFDNVVVCDCDWLQGLSITGADRRLFYVAATRARYSLSLTTGGFMAPTRRLISGERSEHLSPLDLKPHRPSLEARAKAPLIPCSVRDVFLSFPAWDGWGCKSDEEDRQKTKAVISKLKPSDRILIKKDEDQKDQNPWHVFAPTENGLHRIGKMQRGFSPRVAGEEFYAEVFALVSWRKTDSDEIQHGKIFLDQWFTVIPEWRSIGS</sequence>
<dbReference type="Pfam" id="PF00271">
    <property type="entry name" value="Helicase_C"/>
    <property type="match status" value="1"/>
</dbReference>
<evidence type="ECO:0000313" key="11">
    <source>
        <dbReference type="Proteomes" id="UP001241605"/>
    </source>
</evidence>
<dbReference type="EMBL" id="CP124616">
    <property type="protein sequence ID" value="WGW05085.1"/>
    <property type="molecule type" value="Genomic_DNA"/>
</dbReference>
<feature type="region of interest" description="Disordered" evidence="6">
    <location>
        <begin position="883"/>
        <end position="903"/>
    </location>
</feature>
<dbReference type="PROSITE" id="PS51192">
    <property type="entry name" value="HELICASE_ATP_BIND_1"/>
    <property type="match status" value="1"/>
</dbReference>
<dbReference type="Proteomes" id="UP001241605">
    <property type="component" value="Chromosome"/>
</dbReference>
<evidence type="ECO:0000256" key="4">
    <source>
        <dbReference type="ARBA" id="ARBA00022840"/>
    </source>
</evidence>
<dbReference type="GO" id="GO:0003678">
    <property type="term" value="F:DNA helicase activity"/>
    <property type="evidence" value="ECO:0007669"/>
    <property type="project" value="UniProtKB-EC"/>
</dbReference>
<dbReference type="PANTHER" id="PTHR13710:SF108">
    <property type="entry name" value="ATP-DEPENDENT DNA HELICASE Q4"/>
    <property type="match status" value="1"/>
</dbReference>
<keyword evidence="3 5" id="KW-0347">Helicase</keyword>
<organism evidence="10 11">
    <name type="scientific">Tropicibacter oceani</name>
    <dbReference type="NCBI Taxonomy" id="3058420"/>
    <lineage>
        <taxon>Bacteria</taxon>
        <taxon>Pseudomonadati</taxon>
        <taxon>Pseudomonadota</taxon>
        <taxon>Alphaproteobacteria</taxon>
        <taxon>Rhodobacterales</taxon>
        <taxon>Roseobacteraceae</taxon>
        <taxon>Tropicibacter</taxon>
    </lineage>
</organism>
<dbReference type="CDD" id="cd17932">
    <property type="entry name" value="DEXQc_UvrD"/>
    <property type="match status" value="1"/>
</dbReference>
<feature type="binding site" evidence="5">
    <location>
        <begin position="1182"/>
        <end position="1189"/>
    </location>
    <ligand>
        <name>ATP</name>
        <dbReference type="ChEBI" id="CHEBI:30616"/>
    </ligand>
</feature>
<dbReference type="InterPro" id="IPR014017">
    <property type="entry name" value="DNA_helicase_UvrD-like_C"/>
</dbReference>
<evidence type="ECO:0000259" key="9">
    <source>
        <dbReference type="PROSITE" id="PS51198"/>
    </source>
</evidence>
<dbReference type="InterPro" id="IPR001650">
    <property type="entry name" value="Helicase_C-like"/>
</dbReference>
<dbReference type="EC" id="3.6.4.12" evidence="10"/>
<feature type="compositionally biased region" description="Acidic residues" evidence="6">
    <location>
        <begin position="883"/>
        <end position="895"/>
    </location>
</feature>
<proteinExistence type="predicted"/>
<evidence type="ECO:0000313" key="10">
    <source>
        <dbReference type="EMBL" id="WGW05085.1"/>
    </source>
</evidence>
<evidence type="ECO:0000256" key="3">
    <source>
        <dbReference type="ARBA" id="ARBA00022806"/>
    </source>
</evidence>
<dbReference type="InterPro" id="IPR004589">
    <property type="entry name" value="DNA_helicase_ATP-dep_RecQ"/>
</dbReference>
<evidence type="ECO:0000256" key="2">
    <source>
        <dbReference type="ARBA" id="ARBA00022801"/>
    </source>
</evidence>
<evidence type="ECO:0000256" key="5">
    <source>
        <dbReference type="PROSITE-ProRule" id="PRU00560"/>
    </source>
</evidence>
<dbReference type="InterPro" id="IPR011545">
    <property type="entry name" value="DEAD/DEAH_box_helicase_dom"/>
</dbReference>
<evidence type="ECO:0000256" key="6">
    <source>
        <dbReference type="SAM" id="MobiDB-lite"/>
    </source>
</evidence>
<keyword evidence="4 5" id="KW-0067">ATP-binding</keyword>
<name>A0ABY8QKC2_9RHOB</name>
<accession>A0ABY8QKC2</accession>
<keyword evidence="1 5" id="KW-0547">Nucleotide-binding</keyword>
<dbReference type="GO" id="GO:0016787">
    <property type="term" value="F:hydrolase activity"/>
    <property type="evidence" value="ECO:0007669"/>
    <property type="project" value="UniProtKB-KW"/>
</dbReference>
<evidence type="ECO:0000259" key="7">
    <source>
        <dbReference type="PROSITE" id="PS51192"/>
    </source>
</evidence>
<dbReference type="Pfam" id="PF13361">
    <property type="entry name" value="UvrD_C"/>
    <property type="match status" value="1"/>
</dbReference>
<dbReference type="SMART" id="SM00490">
    <property type="entry name" value="HELICc"/>
    <property type="match status" value="1"/>
</dbReference>
<keyword evidence="11" id="KW-1185">Reference proteome</keyword>